<protein>
    <recommendedName>
        <fullName evidence="4">Glycosyl transferase CAP10 domain-containing protein</fullName>
    </recommendedName>
</protein>
<dbReference type="PANTHER" id="PTHR12203">
    <property type="entry name" value="KDEL LYS-ASP-GLU-LEU CONTAINING - RELATED"/>
    <property type="match status" value="1"/>
</dbReference>
<comment type="caution">
    <text evidence="2">The sequence shown here is derived from an EMBL/GenBank/DDBJ whole genome shotgun (WGS) entry which is preliminary data.</text>
</comment>
<organism evidence="2 3">
    <name type="scientific">Rhizoclosmatium globosum</name>
    <dbReference type="NCBI Taxonomy" id="329046"/>
    <lineage>
        <taxon>Eukaryota</taxon>
        <taxon>Fungi</taxon>
        <taxon>Fungi incertae sedis</taxon>
        <taxon>Chytridiomycota</taxon>
        <taxon>Chytridiomycota incertae sedis</taxon>
        <taxon>Chytridiomycetes</taxon>
        <taxon>Chytridiales</taxon>
        <taxon>Chytriomycetaceae</taxon>
        <taxon>Rhizoclosmatium</taxon>
    </lineage>
</organism>
<dbReference type="OrthoDB" id="541052at2759"/>
<reference evidence="2 3" key="1">
    <citation type="submission" date="2016-07" db="EMBL/GenBank/DDBJ databases">
        <title>Pervasive Adenine N6-methylation of Active Genes in Fungi.</title>
        <authorList>
            <consortium name="DOE Joint Genome Institute"/>
            <person name="Mondo S.J."/>
            <person name="Dannebaum R.O."/>
            <person name="Kuo R.C."/>
            <person name="Labutti K."/>
            <person name="Haridas S."/>
            <person name="Kuo A."/>
            <person name="Salamov A."/>
            <person name="Ahrendt S.R."/>
            <person name="Lipzen A."/>
            <person name="Sullivan W."/>
            <person name="Andreopoulos W.B."/>
            <person name="Clum A."/>
            <person name="Lindquist E."/>
            <person name="Daum C."/>
            <person name="Ramamoorthy G.K."/>
            <person name="Gryganskyi A."/>
            <person name="Culley D."/>
            <person name="Magnuson J.K."/>
            <person name="James T.Y."/>
            <person name="O'Malley M.A."/>
            <person name="Stajich J.E."/>
            <person name="Spatafora J.W."/>
            <person name="Visel A."/>
            <person name="Grigoriev I.V."/>
        </authorList>
    </citation>
    <scope>NUCLEOTIDE SEQUENCE [LARGE SCALE GENOMIC DNA]</scope>
    <source>
        <strain evidence="2 3">JEL800</strain>
    </source>
</reference>
<evidence type="ECO:0000256" key="1">
    <source>
        <dbReference type="SAM" id="Phobius"/>
    </source>
</evidence>
<dbReference type="InterPro" id="IPR051091">
    <property type="entry name" value="O-Glucosyltr/Glycosyltrsf_90"/>
</dbReference>
<evidence type="ECO:0008006" key="4">
    <source>
        <dbReference type="Google" id="ProtNLM"/>
    </source>
</evidence>
<dbReference type="PANTHER" id="PTHR12203:SF35">
    <property type="entry name" value="PROTEIN O-GLUCOSYLTRANSFERASE 1"/>
    <property type="match status" value="1"/>
</dbReference>
<evidence type="ECO:0000313" key="2">
    <source>
        <dbReference type="EMBL" id="ORY41690.1"/>
    </source>
</evidence>
<name>A0A1Y2C3S6_9FUNG</name>
<sequence length="423" mass="48113">MTSRRQLYIIVAATNLSLFTLLIGVAWFASQSHPNHLQQQQVLDTFVMSSEDTFNTSIPINGEADFSNHSYQSIFGKEPPPGFHEWLQFAKKQQCTTVLSTYQQIYDDLAPFDRIYSKDFDLINRKGPARQQYITKGVFTKRRGFESKAMSPHLTLPLWNIFRSSTIKDFKYITSNMDEPISLPATDEYTGSYMNVNDTFTHNSCLRDRFDTKTGNETTPRMAHGYLLSPASFITQNINVPVLGMTKIPCFRDVMVPGSTSHVPITMNGRVEDEIPWKDKKNVLFWRGSTTGGQYGYGSNPPPWHGFHRIRLVEWAKRFGEKHPDRVLDVGKQEPISSDSSYQVDIGFSGVIQCNEKGVTGNECEKLRQTYPLKSKVGFKQTKQYKYLMVVDGNAWPNRLQTYLGRTALSCSTEYLSIGSFGS</sequence>
<evidence type="ECO:0000313" key="3">
    <source>
        <dbReference type="Proteomes" id="UP000193642"/>
    </source>
</evidence>
<accession>A0A1Y2C3S6</accession>
<dbReference type="AlphaFoldDB" id="A0A1Y2C3S6"/>
<keyword evidence="1" id="KW-0472">Membrane</keyword>
<dbReference type="Proteomes" id="UP000193642">
    <property type="component" value="Unassembled WGS sequence"/>
</dbReference>
<keyword evidence="1" id="KW-1133">Transmembrane helix</keyword>
<keyword evidence="3" id="KW-1185">Reference proteome</keyword>
<keyword evidence="1" id="KW-0812">Transmembrane</keyword>
<feature type="transmembrane region" description="Helical" evidence="1">
    <location>
        <begin position="7"/>
        <end position="29"/>
    </location>
</feature>
<dbReference type="EMBL" id="MCGO01000031">
    <property type="protein sequence ID" value="ORY41690.1"/>
    <property type="molecule type" value="Genomic_DNA"/>
</dbReference>
<gene>
    <name evidence="2" type="ORF">BCR33DRAFT_337959</name>
</gene>
<proteinExistence type="predicted"/>